<dbReference type="AlphaFoldDB" id="K0STG3"/>
<dbReference type="Proteomes" id="UP000266841">
    <property type="component" value="Unassembled WGS sequence"/>
</dbReference>
<gene>
    <name evidence="2" type="ORF">THAOC_10579</name>
</gene>
<proteinExistence type="predicted"/>
<accession>K0STG3</accession>
<feature type="non-terminal residue" evidence="2">
    <location>
        <position position="1"/>
    </location>
</feature>
<organism evidence="2 3">
    <name type="scientific">Thalassiosira oceanica</name>
    <name type="common">Marine diatom</name>
    <dbReference type="NCBI Taxonomy" id="159749"/>
    <lineage>
        <taxon>Eukaryota</taxon>
        <taxon>Sar</taxon>
        <taxon>Stramenopiles</taxon>
        <taxon>Ochrophyta</taxon>
        <taxon>Bacillariophyta</taxon>
        <taxon>Coscinodiscophyceae</taxon>
        <taxon>Thalassiosirophycidae</taxon>
        <taxon>Thalassiosirales</taxon>
        <taxon>Thalassiosiraceae</taxon>
        <taxon>Thalassiosira</taxon>
    </lineage>
</organism>
<reference evidence="2 3" key="1">
    <citation type="journal article" date="2012" name="Genome Biol.">
        <title>Genome and low-iron response of an oceanic diatom adapted to chronic iron limitation.</title>
        <authorList>
            <person name="Lommer M."/>
            <person name="Specht M."/>
            <person name="Roy A.S."/>
            <person name="Kraemer L."/>
            <person name="Andreson R."/>
            <person name="Gutowska M.A."/>
            <person name="Wolf J."/>
            <person name="Bergner S.V."/>
            <person name="Schilhabel M.B."/>
            <person name="Klostermeier U.C."/>
            <person name="Beiko R.G."/>
            <person name="Rosenstiel P."/>
            <person name="Hippler M."/>
            <person name="Laroche J."/>
        </authorList>
    </citation>
    <scope>NUCLEOTIDE SEQUENCE [LARGE SCALE GENOMIC DNA]</scope>
    <source>
        <strain evidence="2 3">CCMP1005</strain>
    </source>
</reference>
<protein>
    <submittedName>
        <fullName evidence="2">Uncharacterized protein</fullName>
    </submittedName>
</protein>
<sequence length="113" mass="12302">LTERYVSEDVSPPQPRGGSGVRRTHELRELADAVLGLLPLLLRDRGRHLPAASVSVGARPRLRDLRGEVALPLRDLYSVASTHRGEVSKRPPRNPPGVARSSAVVHVDKHLAS</sequence>
<keyword evidence="3" id="KW-1185">Reference proteome</keyword>
<evidence type="ECO:0000256" key="1">
    <source>
        <dbReference type="SAM" id="MobiDB-lite"/>
    </source>
</evidence>
<feature type="region of interest" description="Disordered" evidence="1">
    <location>
        <begin position="1"/>
        <end position="24"/>
    </location>
</feature>
<comment type="caution">
    <text evidence="2">The sequence shown here is derived from an EMBL/GenBank/DDBJ whole genome shotgun (WGS) entry which is preliminary data.</text>
</comment>
<feature type="region of interest" description="Disordered" evidence="1">
    <location>
        <begin position="82"/>
        <end position="113"/>
    </location>
</feature>
<name>K0STG3_THAOC</name>
<evidence type="ECO:0000313" key="2">
    <source>
        <dbReference type="EMBL" id="EJK68259.1"/>
    </source>
</evidence>
<evidence type="ECO:0000313" key="3">
    <source>
        <dbReference type="Proteomes" id="UP000266841"/>
    </source>
</evidence>
<dbReference type="EMBL" id="AGNL01011678">
    <property type="protein sequence ID" value="EJK68259.1"/>
    <property type="molecule type" value="Genomic_DNA"/>
</dbReference>